<reference evidence="1 2" key="1">
    <citation type="submission" date="2019-11" db="EMBL/GenBank/DDBJ databases">
        <title>Whole genome sequence of Oryza granulata.</title>
        <authorList>
            <person name="Li W."/>
        </authorList>
    </citation>
    <scope>NUCLEOTIDE SEQUENCE [LARGE SCALE GENOMIC DNA]</scope>
    <source>
        <strain evidence="2">cv. Menghai</strain>
        <tissue evidence="1">Leaf</tissue>
    </source>
</reference>
<evidence type="ECO:0000313" key="1">
    <source>
        <dbReference type="EMBL" id="KAF0934421.1"/>
    </source>
</evidence>
<keyword evidence="2" id="KW-1185">Reference proteome</keyword>
<dbReference type="EMBL" id="SPHZ02000001">
    <property type="protein sequence ID" value="KAF0934421.1"/>
    <property type="molecule type" value="Genomic_DNA"/>
</dbReference>
<proteinExistence type="predicted"/>
<accession>A0A6G1FC49</accession>
<evidence type="ECO:0000313" key="2">
    <source>
        <dbReference type="Proteomes" id="UP000479710"/>
    </source>
</evidence>
<name>A0A6G1FC49_9ORYZ</name>
<protein>
    <submittedName>
        <fullName evidence="1">Uncharacterized protein</fullName>
    </submittedName>
</protein>
<gene>
    <name evidence="1" type="ORF">E2562_025030</name>
</gene>
<dbReference type="AlphaFoldDB" id="A0A6G1FC49"/>
<sequence length="83" mass="9321">MLERWWEQRRRHWLGGSARSGEVEAAGSRGVEEPGKPPLLGMERCRHRLLRCMGSPGWRGVGKPGEPLPSLRAWSTAAAAFWI</sequence>
<dbReference type="Proteomes" id="UP000479710">
    <property type="component" value="Unassembled WGS sequence"/>
</dbReference>
<comment type="caution">
    <text evidence="1">The sequence shown here is derived from an EMBL/GenBank/DDBJ whole genome shotgun (WGS) entry which is preliminary data.</text>
</comment>
<organism evidence="1 2">
    <name type="scientific">Oryza meyeriana var. granulata</name>
    <dbReference type="NCBI Taxonomy" id="110450"/>
    <lineage>
        <taxon>Eukaryota</taxon>
        <taxon>Viridiplantae</taxon>
        <taxon>Streptophyta</taxon>
        <taxon>Embryophyta</taxon>
        <taxon>Tracheophyta</taxon>
        <taxon>Spermatophyta</taxon>
        <taxon>Magnoliopsida</taxon>
        <taxon>Liliopsida</taxon>
        <taxon>Poales</taxon>
        <taxon>Poaceae</taxon>
        <taxon>BOP clade</taxon>
        <taxon>Oryzoideae</taxon>
        <taxon>Oryzeae</taxon>
        <taxon>Oryzinae</taxon>
        <taxon>Oryza</taxon>
        <taxon>Oryza meyeriana</taxon>
    </lineage>
</organism>